<dbReference type="InterPro" id="IPR001119">
    <property type="entry name" value="SLH_dom"/>
</dbReference>
<name>A0A0K9YSU9_9BACL</name>
<reference evidence="5" key="1">
    <citation type="submission" date="2015-07" db="EMBL/GenBank/DDBJ databases">
        <title>Genome sequencing project for genomic taxonomy and phylogenomics of Bacillus-like bacteria.</title>
        <authorList>
            <person name="Liu B."/>
            <person name="Wang J."/>
            <person name="Zhu Y."/>
            <person name="Liu G."/>
            <person name="Chen Q."/>
            <person name="Chen Z."/>
            <person name="Lan J."/>
            <person name="Che J."/>
            <person name="Ge C."/>
            <person name="Shi H."/>
            <person name="Pan Z."/>
            <person name="Liu X."/>
        </authorList>
    </citation>
    <scope>NUCLEOTIDE SEQUENCE [LARGE SCALE GENOMIC DNA]</scope>
    <source>
        <strain evidence="5">DSM 9887</strain>
    </source>
</reference>
<evidence type="ECO:0000259" key="2">
    <source>
        <dbReference type="PROSITE" id="PS51272"/>
    </source>
</evidence>
<organism evidence="4 5">
    <name type="scientific">Brevibacillus reuszeri</name>
    <dbReference type="NCBI Taxonomy" id="54915"/>
    <lineage>
        <taxon>Bacteria</taxon>
        <taxon>Bacillati</taxon>
        <taxon>Bacillota</taxon>
        <taxon>Bacilli</taxon>
        <taxon>Bacillales</taxon>
        <taxon>Paenibacillaceae</taxon>
        <taxon>Brevibacillus</taxon>
    </lineage>
</organism>
<feature type="domain" description="SLH" evidence="2">
    <location>
        <begin position="32"/>
        <end position="95"/>
    </location>
</feature>
<evidence type="ECO:0000313" key="3">
    <source>
        <dbReference type="EMBL" id="GED67451.1"/>
    </source>
</evidence>
<dbReference type="OrthoDB" id="2463453at2"/>
<dbReference type="STRING" id="54915.ADS79_23775"/>
<reference evidence="4" key="2">
    <citation type="submission" date="2015-07" db="EMBL/GenBank/DDBJ databases">
        <title>MeaNS - Measles Nucleotide Surveillance Program.</title>
        <authorList>
            <person name="Tran T."/>
            <person name="Druce J."/>
        </authorList>
    </citation>
    <scope>NUCLEOTIDE SEQUENCE</scope>
    <source>
        <strain evidence="4">DSM 9887</strain>
    </source>
</reference>
<proteinExistence type="predicted"/>
<dbReference type="Pfam" id="PF00395">
    <property type="entry name" value="SLH"/>
    <property type="match status" value="1"/>
</dbReference>
<protein>
    <recommendedName>
        <fullName evidence="2">SLH domain-containing protein</fullName>
    </recommendedName>
</protein>
<dbReference type="PATRIC" id="fig|54915.3.peg.3894"/>
<evidence type="ECO:0000313" key="5">
    <source>
        <dbReference type="Proteomes" id="UP000036834"/>
    </source>
</evidence>
<dbReference type="AlphaFoldDB" id="A0A0K9YSU9"/>
<dbReference type="EMBL" id="BJON01000004">
    <property type="protein sequence ID" value="GED67451.1"/>
    <property type="molecule type" value="Genomic_DNA"/>
</dbReference>
<keyword evidence="1" id="KW-0732">Signal</keyword>
<evidence type="ECO:0000313" key="4">
    <source>
        <dbReference type="EMBL" id="KNB71773.1"/>
    </source>
</evidence>
<evidence type="ECO:0000313" key="6">
    <source>
        <dbReference type="Proteomes" id="UP000319578"/>
    </source>
</evidence>
<dbReference type="Proteomes" id="UP000036834">
    <property type="component" value="Unassembled WGS sequence"/>
</dbReference>
<dbReference type="PROSITE" id="PS51272">
    <property type="entry name" value="SLH"/>
    <property type="match status" value="1"/>
</dbReference>
<reference evidence="3 6" key="3">
    <citation type="submission" date="2019-06" db="EMBL/GenBank/DDBJ databases">
        <title>Whole genome shotgun sequence of Brevibacillus reuszeri NBRC 15719.</title>
        <authorList>
            <person name="Hosoyama A."/>
            <person name="Uohara A."/>
            <person name="Ohji S."/>
            <person name="Ichikawa N."/>
        </authorList>
    </citation>
    <scope>NUCLEOTIDE SEQUENCE [LARGE SCALE GENOMIC DNA]</scope>
    <source>
        <strain evidence="3 6">NBRC 15719</strain>
    </source>
</reference>
<dbReference type="EMBL" id="LGIQ01000009">
    <property type="protein sequence ID" value="KNB71773.1"/>
    <property type="molecule type" value="Genomic_DNA"/>
</dbReference>
<gene>
    <name evidence="4" type="ORF">ADS79_23775</name>
    <name evidence="3" type="ORF">BRE01_11530</name>
</gene>
<sequence>MKRKSFFLAIVLAAATAAGGGVGESSTVFAAQANQAVKDYQNHVHKADIEYAMKNQLMWLFPDGNFRPDQTITQADLVVGIAQAKGLTQGIEVKNIPANHWAKTYYEKAAKEDILLNVAIDPNKVLTREDAAYLLINAWENLRGTRTEKEIERYKNQSQVQFIGSTGFMISKSGELPNGTQTAKFDSKSPMTRAEVSYSLHKLHEDTVGINEAEILFGEFHKSLKLSNGKVTGVIPKSEKYFLEIALYLNGPRVKDYKETGRFTIDVSQAYKMGVRVVYKGKAIPQALYQYTKLPTSLDYENIRR</sequence>
<feature type="chain" id="PRO_5005533606" description="SLH domain-containing protein" evidence="1">
    <location>
        <begin position="31"/>
        <end position="305"/>
    </location>
</feature>
<evidence type="ECO:0000256" key="1">
    <source>
        <dbReference type="SAM" id="SignalP"/>
    </source>
</evidence>
<comment type="caution">
    <text evidence="4">The sequence shown here is derived from an EMBL/GenBank/DDBJ whole genome shotgun (WGS) entry which is preliminary data.</text>
</comment>
<dbReference type="Proteomes" id="UP000319578">
    <property type="component" value="Unassembled WGS sequence"/>
</dbReference>
<feature type="signal peptide" evidence="1">
    <location>
        <begin position="1"/>
        <end position="30"/>
    </location>
</feature>
<dbReference type="RefSeq" id="WP_049740817.1">
    <property type="nucleotide sequence ID" value="NZ_BJON01000004.1"/>
</dbReference>
<keyword evidence="6" id="KW-1185">Reference proteome</keyword>
<accession>A0A0K9YSU9</accession>